<reference evidence="2 3" key="1">
    <citation type="submission" date="2019-09" db="EMBL/GenBank/DDBJ databases">
        <title>Goodfellowia gen. nov., a new genus of the Pseudonocardineae related to Actinoalloteichus, containing Goodfellowia coeruleoviolacea gen. nov., comb. nov. gen. nov., comb. nov.</title>
        <authorList>
            <person name="Labeda D."/>
        </authorList>
    </citation>
    <scope>NUCLEOTIDE SEQUENCE [LARGE SCALE GENOMIC DNA]</scope>
    <source>
        <strain evidence="2 3">AN110305</strain>
    </source>
</reference>
<gene>
    <name evidence="2" type="ORF">F0L68_18020</name>
</gene>
<keyword evidence="3" id="KW-1185">Reference proteome</keyword>
<feature type="domain" description="HTH cro/C1-type" evidence="1">
    <location>
        <begin position="14"/>
        <end position="68"/>
    </location>
</feature>
<dbReference type="PROSITE" id="PS50943">
    <property type="entry name" value="HTH_CROC1"/>
    <property type="match status" value="1"/>
</dbReference>
<dbReference type="GO" id="GO:0003677">
    <property type="term" value="F:DNA binding"/>
    <property type="evidence" value="ECO:0007669"/>
    <property type="project" value="InterPro"/>
</dbReference>
<name>A0A5B2XC95_9PSEU</name>
<dbReference type="Proteomes" id="UP000323454">
    <property type="component" value="Unassembled WGS sequence"/>
</dbReference>
<dbReference type="SUPFAM" id="SSF47413">
    <property type="entry name" value="lambda repressor-like DNA-binding domains"/>
    <property type="match status" value="1"/>
</dbReference>
<dbReference type="SMART" id="SM00530">
    <property type="entry name" value="HTH_XRE"/>
    <property type="match status" value="1"/>
</dbReference>
<dbReference type="Gene3D" id="3.30.450.180">
    <property type="match status" value="1"/>
</dbReference>
<dbReference type="Gene3D" id="1.10.260.40">
    <property type="entry name" value="lambda repressor-like DNA-binding domains"/>
    <property type="match status" value="1"/>
</dbReference>
<accession>A0A5B2XC95</accession>
<dbReference type="PANTHER" id="PTHR35010:SF4">
    <property type="entry name" value="BLL5781 PROTEIN"/>
    <property type="match status" value="1"/>
</dbReference>
<dbReference type="EMBL" id="VUOB01000029">
    <property type="protein sequence ID" value="KAA2261338.1"/>
    <property type="molecule type" value="Genomic_DNA"/>
</dbReference>
<dbReference type="OrthoDB" id="2959414at2"/>
<dbReference type="PANTHER" id="PTHR35010">
    <property type="entry name" value="BLL4672 PROTEIN-RELATED"/>
    <property type="match status" value="1"/>
</dbReference>
<dbReference type="AlphaFoldDB" id="A0A5B2XC95"/>
<evidence type="ECO:0000259" key="1">
    <source>
        <dbReference type="PROSITE" id="PS50943"/>
    </source>
</evidence>
<dbReference type="Pfam" id="PF01381">
    <property type="entry name" value="HTH_3"/>
    <property type="match status" value="1"/>
</dbReference>
<dbReference type="Pfam" id="PF17765">
    <property type="entry name" value="MLTR_LBD"/>
    <property type="match status" value="1"/>
</dbReference>
<comment type="caution">
    <text evidence="2">The sequence shown here is derived from an EMBL/GenBank/DDBJ whole genome shotgun (WGS) entry which is preliminary data.</text>
</comment>
<evidence type="ECO:0000313" key="3">
    <source>
        <dbReference type="Proteomes" id="UP000323454"/>
    </source>
</evidence>
<dbReference type="InterPro" id="IPR041413">
    <property type="entry name" value="MLTR_LBD"/>
</dbReference>
<evidence type="ECO:0000313" key="2">
    <source>
        <dbReference type="EMBL" id="KAA2261338.1"/>
    </source>
</evidence>
<reference evidence="2 3" key="2">
    <citation type="submission" date="2019-09" db="EMBL/GenBank/DDBJ databases">
        <authorList>
            <person name="Jin C."/>
        </authorList>
    </citation>
    <scope>NUCLEOTIDE SEQUENCE [LARGE SCALE GENOMIC DNA]</scope>
    <source>
        <strain evidence="2 3">AN110305</strain>
    </source>
</reference>
<proteinExistence type="predicted"/>
<organism evidence="2 3">
    <name type="scientific">Solihabitans fulvus</name>
    <dbReference type="NCBI Taxonomy" id="1892852"/>
    <lineage>
        <taxon>Bacteria</taxon>
        <taxon>Bacillati</taxon>
        <taxon>Actinomycetota</taxon>
        <taxon>Actinomycetes</taxon>
        <taxon>Pseudonocardiales</taxon>
        <taxon>Pseudonocardiaceae</taxon>
        <taxon>Solihabitans</taxon>
    </lineage>
</organism>
<sequence>MIATQTAVRVGPLLRDWRQRRRLSQLELALTAGTSARHVSFIETGRAQPSSDMVLRLAEHLDVPARQRNALLIAAGHAPVYQETPLDAPEMTAAREAVDKILAGHEPYPALVTDGAWNLIAANNGMGKLLASVAPELVAPPANVLRIALHPDGMAPRIVNLGEWRAHLLDRLRRQCQASGSETLAALYDEALGYGGEHEGPEHNSASDLVLPMRLRHGDLELSFFSTVATFGTPMDITLTELAIETFFPADEQTREFLHS</sequence>
<dbReference type="InterPro" id="IPR001387">
    <property type="entry name" value="Cro/C1-type_HTH"/>
</dbReference>
<dbReference type="InterPro" id="IPR010982">
    <property type="entry name" value="Lambda_DNA-bd_dom_sf"/>
</dbReference>
<protein>
    <submittedName>
        <fullName evidence="2">Helix-turn-helix domain-containing protein</fullName>
    </submittedName>
</protein>
<dbReference type="RefSeq" id="WP_149850742.1">
    <property type="nucleotide sequence ID" value="NZ_VUOB01000029.1"/>
</dbReference>
<dbReference type="CDD" id="cd00093">
    <property type="entry name" value="HTH_XRE"/>
    <property type="match status" value="1"/>
</dbReference>